<dbReference type="Proteomes" id="UP001157418">
    <property type="component" value="Unassembled WGS sequence"/>
</dbReference>
<gene>
    <name evidence="1" type="ORF">LVIROSA_LOCUS33409</name>
</gene>
<protein>
    <submittedName>
        <fullName evidence="1">Uncharacterized protein</fullName>
    </submittedName>
</protein>
<reference evidence="1 2" key="1">
    <citation type="submission" date="2022-01" db="EMBL/GenBank/DDBJ databases">
        <authorList>
            <person name="Xiong W."/>
            <person name="Schranz E."/>
        </authorList>
    </citation>
    <scope>NUCLEOTIDE SEQUENCE [LARGE SCALE GENOMIC DNA]</scope>
</reference>
<dbReference type="AlphaFoldDB" id="A0AAU9PCM5"/>
<comment type="caution">
    <text evidence="1">The sequence shown here is derived from an EMBL/GenBank/DDBJ whole genome shotgun (WGS) entry which is preliminary data.</text>
</comment>
<evidence type="ECO:0000313" key="1">
    <source>
        <dbReference type="EMBL" id="CAH1447824.1"/>
    </source>
</evidence>
<accession>A0AAU9PCM5</accession>
<name>A0AAU9PCM5_9ASTR</name>
<sequence length="79" mass="9223">MTQNLISPSFLREKKKILCLWKKSLDQFIIDIYIRSQACCGSSPLIGAFAAVDIFVRCEVRFNTLRKQLELDRRLVFKV</sequence>
<proteinExistence type="predicted"/>
<organism evidence="1 2">
    <name type="scientific">Lactuca virosa</name>
    <dbReference type="NCBI Taxonomy" id="75947"/>
    <lineage>
        <taxon>Eukaryota</taxon>
        <taxon>Viridiplantae</taxon>
        <taxon>Streptophyta</taxon>
        <taxon>Embryophyta</taxon>
        <taxon>Tracheophyta</taxon>
        <taxon>Spermatophyta</taxon>
        <taxon>Magnoliopsida</taxon>
        <taxon>eudicotyledons</taxon>
        <taxon>Gunneridae</taxon>
        <taxon>Pentapetalae</taxon>
        <taxon>asterids</taxon>
        <taxon>campanulids</taxon>
        <taxon>Asterales</taxon>
        <taxon>Asteraceae</taxon>
        <taxon>Cichorioideae</taxon>
        <taxon>Cichorieae</taxon>
        <taxon>Lactucinae</taxon>
        <taxon>Lactuca</taxon>
    </lineage>
</organism>
<dbReference type="EMBL" id="CAKMRJ010005634">
    <property type="protein sequence ID" value="CAH1447824.1"/>
    <property type="molecule type" value="Genomic_DNA"/>
</dbReference>
<keyword evidence="2" id="KW-1185">Reference proteome</keyword>
<evidence type="ECO:0000313" key="2">
    <source>
        <dbReference type="Proteomes" id="UP001157418"/>
    </source>
</evidence>